<evidence type="ECO:0000256" key="1">
    <source>
        <dbReference type="SAM" id="MobiDB-lite"/>
    </source>
</evidence>
<sequence length="150" mass="16988">VKDFEKRSRRKEDVEISSQNEISLIPRRRIEIKIIIRRRIADTFNVVYHTPIVVTYATQQGRQVDGRRRVGRRPDGRRCVQNVVHQTAIIIRHVKESTAATAEEDGTAFAEDDADGRWTAGDDEGERGMVQGTLAIAVGVPSRRVAKRNV</sequence>
<keyword evidence="2" id="KW-1185">Reference proteome</keyword>
<proteinExistence type="predicted"/>
<organism evidence="2 3">
    <name type="scientific">Romanomermis culicivorax</name>
    <name type="common">Nematode worm</name>
    <dbReference type="NCBI Taxonomy" id="13658"/>
    <lineage>
        <taxon>Eukaryota</taxon>
        <taxon>Metazoa</taxon>
        <taxon>Ecdysozoa</taxon>
        <taxon>Nematoda</taxon>
        <taxon>Enoplea</taxon>
        <taxon>Dorylaimia</taxon>
        <taxon>Mermithida</taxon>
        <taxon>Mermithoidea</taxon>
        <taxon>Mermithidae</taxon>
        <taxon>Romanomermis</taxon>
    </lineage>
</organism>
<feature type="compositionally biased region" description="Acidic residues" evidence="1">
    <location>
        <begin position="102"/>
        <end position="114"/>
    </location>
</feature>
<accession>A0A915JLA8</accession>
<protein>
    <submittedName>
        <fullName evidence="3">Uncharacterized protein</fullName>
    </submittedName>
</protein>
<dbReference type="WBParaSite" id="nRc.2.0.1.t26893-RA">
    <property type="protein sequence ID" value="nRc.2.0.1.t26893-RA"/>
    <property type="gene ID" value="nRc.2.0.1.g26893"/>
</dbReference>
<reference evidence="3" key="1">
    <citation type="submission" date="2022-11" db="UniProtKB">
        <authorList>
            <consortium name="WormBaseParasite"/>
        </authorList>
    </citation>
    <scope>IDENTIFICATION</scope>
</reference>
<evidence type="ECO:0000313" key="3">
    <source>
        <dbReference type="WBParaSite" id="nRc.2.0.1.t26893-RA"/>
    </source>
</evidence>
<dbReference type="Proteomes" id="UP000887565">
    <property type="component" value="Unplaced"/>
</dbReference>
<dbReference type="AlphaFoldDB" id="A0A915JLA8"/>
<name>A0A915JLA8_ROMCU</name>
<evidence type="ECO:0000313" key="2">
    <source>
        <dbReference type="Proteomes" id="UP000887565"/>
    </source>
</evidence>
<feature type="region of interest" description="Disordered" evidence="1">
    <location>
        <begin position="98"/>
        <end position="125"/>
    </location>
</feature>